<feature type="non-terminal residue" evidence="1">
    <location>
        <position position="1"/>
    </location>
</feature>
<accession>A0A392W4T7</accession>
<dbReference type="Proteomes" id="UP000265520">
    <property type="component" value="Unassembled WGS sequence"/>
</dbReference>
<keyword evidence="2" id="KW-1185">Reference proteome</keyword>
<name>A0A392W4T7_9FABA</name>
<protein>
    <submittedName>
        <fullName evidence="1">Uncharacterized protein</fullName>
    </submittedName>
</protein>
<evidence type="ECO:0000313" key="2">
    <source>
        <dbReference type="Proteomes" id="UP000265520"/>
    </source>
</evidence>
<comment type="caution">
    <text evidence="1">The sequence shown here is derived from an EMBL/GenBank/DDBJ whole genome shotgun (WGS) entry which is preliminary data.</text>
</comment>
<dbReference type="EMBL" id="LXQA011386204">
    <property type="protein sequence ID" value="MCI95416.1"/>
    <property type="molecule type" value="Genomic_DNA"/>
</dbReference>
<evidence type="ECO:0000313" key="1">
    <source>
        <dbReference type="EMBL" id="MCI95416.1"/>
    </source>
</evidence>
<sequence>HAADIALASAKGASGTISRQQMIADLKTVSKALDDKNFLVDRVIQTLEAEGLAAHDDGIAGGSEALV</sequence>
<proteinExistence type="predicted"/>
<feature type="non-terminal residue" evidence="1">
    <location>
        <position position="67"/>
    </location>
</feature>
<dbReference type="AlphaFoldDB" id="A0A392W4T7"/>
<reference evidence="1 2" key="1">
    <citation type="journal article" date="2018" name="Front. Plant Sci.">
        <title>Red Clover (Trifolium pratense) and Zigzag Clover (T. medium) - A Picture of Genomic Similarities and Differences.</title>
        <authorList>
            <person name="Dluhosova J."/>
            <person name="Istvanek J."/>
            <person name="Nedelnik J."/>
            <person name="Repkova J."/>
        </authorList>
    </citation>
    <scope>NUCLEOTIDE SEQUENCE [LARGE SCALE GENOMIC DNA]</scope>
    <source>
        <strain evidence="2">cv. 10/8</strain>
        <tissue evidence="1">Leaf</tissue>
    </source>
</reference>
<organism evidence="1 2">
    <name type="scientific">Trifolium medium</name>
    <dbReference type="NCBI Taxonomy" id="97028"/>
    <lineage>
        <taxon>Eukaryota</taxon>
        <taxon>Viridiplantae</taxon>
        <taxon>Streptophyta</taxon>
        <taxon>Embryophyta</taxon>
        <taxon>Tracheophyta</taxon>
        <taxon>Spermatophyta</taxon>
        <taxon>Magnoliopsida</taxon>
        <taxon>eudicotyledons</taxon>
        <taxon>Gunneridae</taxon>
        <taxon>Pentapetalae</taxon>
        <taxon>rosids</taxon>
        <taxon>fabids</taxon>
        <taxon>Fabales</taxon>
        <taxon>Fabaceae</taxon>
        <taxon>Papilionoideae</taxon>
        <taxon>50 kb inversion clade</taxon>
        <taxon>NPAAA clade</taxon>
        <taxon>Hologalegina</taxon>
        <taxon>IRL clade</taxon>
        <taxon>Trifolieae</taxon>
        <taxon>Trifolium</taxon>
    </lineage>
</organism>